<keyword evidence="10 11" id="KW-0694">RNA-binding</keyword>
<evidence type="ECO:0000256" key="9">
    <source>
        <dbReference type="ARBA" id="ARBA00022842"/>
    </source>
</evidence>
<dbReference type="InterPro" id="IPR052390">
    <property type="entry name" value="tRNA_nt/polyA_polymerase"/>
</dbReference>
<dbReference type="PANTHER" id="PTHR47788:SF1">
    <property type="entry name" value="A-ADDING TRNA NUCLEOTIDYLTRANSFERASE"/>
    <property type="match status" value="1"/>
</dbReference>
<dbReference type="Gene3D" id="3.30.460.10">
    <property type="entry name" value="Beta Polymerase, domain 2"/>
    <property type="match status" value="1"/>
</dbReference>
<dbReference type="Pfam" id="PF01743">
    <property type="entry name" value="PolyA_pol"/>
    <property type="match status" value="1"/>
</dbReference>
<evidence type="ECO:0000256" key="12">
    <source>
        <dbReference type="SAM" id="MobiDB-lite"/>
    </source>
</evidence>
<comment type="cofactor">
    <cofactor evidence="1">
        <name>Mg(2+)</name>
        <dbReference type="ChEBI" id="CHEBI:18420"/>
    </cofactor>
</comment>
<dbReference type="GO" id="GO:0000049">
    <property type="term" value="F:tRNA binding"/>
    <property type="evidence" value="ECO:0007669"/>
    <property type="project" value="UniProtKB-KW"/>
</dbReference>
<dbReference type="InterPro" id="IPR002646">
    <property type="entry name" value="PolA_pol_head_dom"/>
</dbReference>
<evidence type="ECO:0000256" key="11">
    <source>
        <dbReference type="RuleBase" id="RU003953"/>
    </source>
</evidence>
<feature type="region of interest" description="Disordered" evidence="12">
    <location>
        <begin position="1"/>
        <end position="36"/>
    </location>
</feature>
<evidence type="ECO:0000256" key="3">
    <source>
        <dbReference type="ARBA" id="ARBA00022555"/>
    </source>
</evidence>
<keyword evidence="4 11" id="KW-0808">Transferase</keyword>
<evidence type="ECO:0000256" key="8">
    <source>
        <dbReference type="ARBA" id="ARBA00022741"/>
    </source>
</evidence>
<evidence type="ECO:0000256" key="1">
    <source>
        <dbReference type="ARBA" id="ARBA00001946"/>
    </source>
</evidence>
<dbReference type="AlphaFoldDB" id="A0A7V0T6U8"/>
<dbReference type="CDD" id="cd05398">
    <property type="entry name" value="NT_ClassII-CCAase"/>
    <property type="match status" value="1"/>
</dbReference>
<keyword evidence="6" id="KW-0548">Nucleotidyltransferase</keyword>
<evidence type="ECO:0000256" key="2">
    <source>
        <dbReference type="ARBA" id="ARBA00007265"/>
    </source>
</evidence>
<accession>A0A7V0T6U8</accession>
<gene>
    <name evidence="14" type="ORF">ENN51_08265</name>
</gene>
<dbReference type="GO" id="GO:0000166">
    <property type="term" value="F:nucleotide binding"/>
    <property type="evidence" value="ECO:0007669"/>
    <property type="project" value="UniProtKB-KW"/>
</dbReference>
<protein>
    <submittedName>
        <fullName evidence="14">CCA tRNA nucleotidyltransferase</fullName>
    </submittedName>
</protein>
<dbReference type="PANTHER" id="PTHR47788">
    <property type="entry name" value="POLYA POLYMERASE"/>
    <property type="match status" value="1"/>
</dbReference>
<evidence type="ECO:0000256" key="6">
    <source>
        <dbReference type="ARBA" id="ARBA00022695"/>
    </source>
</evidence>
<dbReference type="GO" id="GO:0016779">
    <property type="term" value="F:nucleotidyltransferase activity"/>
    <property type="evidence" value="ECO:0007669"/>
    <property type="project" value="UniProtKB-KW"/>
</dbReference>
<dbReference type="Gene3D" id="1.10.3090.10">
    <property type="entry name" value="cca-adding enzyme, domain 2"/>
    <property type="match status" value="1"/>
</dbReference>
<comment type="caution">
    <text evidence="14">The sequence shown here is derived from an EMBL/GenBank/DDBJ whole genome shotgun (WGS) entry which is preliminary data.</text>
</comment>
<reference evidence="14" key="1">
    <citation type="journal article" date="2020" name="mSystems">
        <title>Genome- and Community-Level Interaction Insights into Carbon Utilization and Element Cycling Functions of Hydrothermarchaeota in Hydrothermal Sediment.</title>
        <authorList>
            <person name="Zhou Z."/>
            <person name="Liu Y."/>
            <person name="Xu W."/>
            <person name="Pan J."/>
            <person name="Luo Z.H."/>
            <person name="Li M."/>
        </authorList>
    </citation>
    <scope>NUCLEOTIDE SEQUENCE [LARGE SCALE GENOMIC DNA]</scope>
    <source>
        <strain evidence="14">SpSt-1182</strain>
    </source>
</reference>
<evidence type="ECO:0000256" key="5">
    <source>
        <dbReference type="ARBA" id="ARBA00022694"/>
    </source>
</evidence>
<keyword evidence="9" id="KW-0460">Magnesium</keyword>
<organism evidence="14">
    <name type="scientific">candidate division WOR-3 bacterium</name>
    <dbReference type="NCBI Taxonomy" id="2052148"/>
    <lineage>
        <taxon>Bacteria</taxon>
        <taxon>Bacteria division WOR-3</taxon>
    </lineage>
</organism>
<keyword evidence="7" id="KW-0479">Metal-binding</keyword>
<sequence length="427" mass="47536">MASSTQDPAPAVSGRRRSSSTERRSRPSLGSLPPPTVALLRQAGRIARGIGARAFLAGGPVRDLLLGRPVLDLDLAVDGDTRRFGNELARTLDGRVVYHARFLTGTVHRPDGGRVDFARTRTETYPKPAALPTVRPATVEADLVRRDFTINAMALEITPGRFGRLIDPHSGRADLDARLVRILQPASFRDDPTRVFRAIRFAVRLEFEIEPETLARMRDAVAARLPGLLTPERALHELQCFCAEEHAPRMFEAALREGLFPACFEHRPSPDFLGRFQRLNRRKCDPALLFIFVLAELPDNPRFPVTTEQRDAARAVRERRTLVAGLARARRPSTVCRRLRPVPEPALRIIAALASPPVHAGIRCYLDELAAVEPLLRGHDLAALGLRPGPAYRQILEALRDARLDGRVRTRADELSLVRRTLSRSKD</sequence>
<proteinExistence type="inferred from homology"/>
<evidence type="ECO:0000256" key="7">
    <source>
        <dbReference type="ARBA" id="ARBA00022723"/>
    </source>
</evidence>
<dbReference type="GO" id="GO:0008033">
    <property type="term" value="P:tRNA processing"/>
    <property type="evidence" value="ECO:0007669"/>
    <property type="project" value="UniProtKB-KW"/>
</dbReference>
<dbReference type="EMBL" id="DSBX01000317">
    <property type="protein sequence ID" value="HDR00258.1"/>
    <property type="molecule type" value="Genomic_DNA"/>
</dbReference>
<name>A0A7V0T6U8_UNCW3</name>
<dbReference type="SUPFAM" id="SSF81301">
    <property type="entry name" value="Nucleotidyltransferase"/>
    <property type="match status" value="1"/>
</dbReference>
<keyword evidence="3" id="KW-0820">tRNA-binding</keyword>
<evidence type="ECO:0000256" key="10">
    <source>
        <dbReference type="ARBA" id="ARBA00022884"/>
    </source>
</evidence>
<evidence type="ECO:0000313" key="14">
    <source>
        <dbReference type="EMBL" id="HDR00258.1"/>
    </source>
</evidence>
<keyword evidence="5" id="KW-0819">tRNA processing</keyword>
<dbReference type="InterPro" id="IPR043519">
    <property type="entry name" value="NT_sf"/>
</dbReference>
<dbReference type="GO" id="GO:0046872">
    <property type="term" value="F:metal ion binding"/>
    <property type="evidence" value="ECO:0007669"/>
    <property type="project" value="UniProtKB-KW"/>
</dbReference>
<comment type="similarity">
    <text evidence="2 11">Belongs to the tRNA nucleotidyltransferase/poly(A) polymerase family.</text>
</comment>
<evidence type="ECO:0000259" key="13">
    <source>
        <dbReference type="Pfam" id="PF01743"/>
    </source>
</evidence>
<feature type="domain" description="Poly A polymerase head" evidence="13">
    <location>
        <begin position="54"/>
        <end position="181"/>
    </location>
</feature>
<dbReference type="SUPFAM" id="SSF81891">
    <property type="entry name" value="Poly A polymerase C-terminal region-like"/>
    <property type="match status" value="1"/>
</dbReference>
<keyword evidence="8" id="KW-0547">Nucleotide-binding</keyword>
<evidence type="ECO:0000256" key="4">
    <source>
        <dbReference type="ARBA" id="ARBA00022679"/>
    </source>
</evidence>
<dbReference type="Proteomes" id="UP000885672">
    <property type="component" value="Unassembled WGS sequence"/>
</dbReference>